<dbReference type="Gene3D" id="1.10.287.950">
    <property type="entry name" value="Methyl-accepting chemotaxis protein"/>
    <property type="match status" value="1"/>
</dbReference>
<dbReference type="GO" id="GO:0006935">
    <property type="term" value="P:chemotaxis"/>
    <property type="evidence" value="ECO:0007669"/>
    <property type="project" value="UniProtKB-KW"/>
</dbReference>
<dbReference type="GO" id="GO:0004888">
    <property type="term" value="F:transmembrane signaling receptor activity"/>
    <property type="evidence" value="ECO:0007669"/>
    <property type="project" value="TreeGrafter"/>
</dbReference>
<accession>A0A0G4K563</accession>
<keyword evidence="6 9" id="KW-0472">Membrane</keyword>
<reference evidence="12" key="1">
    <citation type="submission" date="2015-04" db="EMBL/GenBank/DDBJ databases">
        <authorList>
            <person name="Mushtaq Mamoona"/>
        </authorList>
    </citation>
    <scope>NUCLEOTIDE SEQUENCE [LARGE SCALE GENOMIC DNA]</scope>
    <source>
        <strain evidence="12">AN4859/03</strain>
    </source>
</reference>
<comment type="similarity">
    <text evidence="7">Belongs to the methyl-accepting chemotaxis (MCP) protein family.</text>
</comment>
<dbReference type="InterPro" id="IPR004089">
    <property type="entry name" value="MCPsignal_dom"/>
</dbReference>
<dbReference type="GO" id="GO:0005886">
    <property type="term" value="C:plasma membrane"/>
    <property type="evidence" value="ECO:0007669"/>
    <property type="project" value="UniProtKB-SubCell"/>
</dbReference>
<keyword evidence="8" id="KW-0807">Transducer</keyword>
<evidence type="ECO:0000256" key="8">
    <source>
        <dbReference type="PROSITE-ProRule" id="PRU00284"/>
    </source>
</evidence>
<dbReference type="PROSITE" id="PS50111">
    <property type="entry name" value="CHEMOTAXIS_TRANSDUC_2"/>
    <property type="match status" value="1"/>
</dbReference>
<evidence type="ECO:0000313" key="11">
    <source>
        <dbReference type="EMBL" id="CRF32399.1"/>
    </source>
</evidence>
<feature type="transmembrane region" description="Helical" evidence="9">
    <location>
        <begin position="282"/>
        <end position="306"/>
    </location>
</feature>
<dbReference type="Pfam" id="PF02743">
    <property type="entry name" value="dCache_1"/>
    <property type="match status" value="1"/>
</dbReference>
<evidence type="ECO:0000256" key="7">
    <source>
        <dbReference type="ARBA" id="ARBA00029447"/>
    </source>
</evidence>
<keyword evidence="5 9" id="KW-1133">Transmembrane helix</keyword>
<feature type="transmembrane region" description="Helical" evidence="9">
    <location>
        <begin position="12"/>
        <end position="34"/>
    </location>
</feature>
<keyword evidence="4 9" id="KW-0812">Transmembrane</keyword>
<proteinExistence type="inferred from homology"/>
<keyword evidence="2" id="KW-1003">Cell membrane</keyword>
<dbReference type="AlphaFoldDB" id="A0A0G4K563"/>
<keyword evidence="3" id="KW-0145">Chemotaxis</keyword>
<evidence type="ECO:0000256" key="3">
    <source>
        <dbReference type="ARBA" id="ARBA00022500"/>
    </source>
</evidence>
<dbReference type="OrthoDB" id="304846at2"/>
<gene>
    <name evidence="11" type="ORF">BRSU_0767</name>
</gene>
<feature type="transmembrane region" description="Helical" evidence="9">
    <location>
        <begin position="46"/>
        <end position="64"/>
    </location>
</feature>
<dbReference type="PANTHER" id="PTHR43531">
    <property type="entry name" value="PROTEIN ICFG"/>
    <property type="match status" value="1"/>
</dbReference>
<evidence type="ECO:0000256" key="5">
    <source>
        <dbReference type="ARBA" id="ARBA00022989"/>
    </source>
</evidence>
<dbReference type="InterPro" id="IPR033479">
    <property type="entry name" value="dCache_1"/>
</dbReference>
<dbReference type="CDD" id="cd12913">
    <property type="entry name" value="PDC1_MCP_like"/>
    <property type="match status" value="1"/>
</dbReference>
<feature type="domain" description="Methyl-accepting transducer" evidence="10">
    <location>
        <begin position="365"/>
        <end position="594"/>
    </location>
</feature>
<evidence type="ECO:0000256" key="1">
    <source>
        <dbReference type="ARBA" id="ARBA00004651"/>
    </source>
</evidence>
<evidence type="ECO:0000259" key="10">
    <source>
        <dbReference type="PROSITE" id="PS50111"/>
    </source>
</evidence>
<dbReference type="RefSeq" id="WP_048593865.1">
    <property type="nucleotide sequence ID" value="NZ_CVLB01000001.1"/>
</dbReference>
<organism evidence="11 12">
    <name type="scientific">Brachyspira suanatina</name>
    <dbReference type="NCBI Taxonomy" id="381802"/>
    <lineage>
        <taxon>Bacteria</taxon>
        <taxon>Pseudomonadati</taxon>
        <taxon>Spirochaetota</taxon>
        <taxon>Spirochaetia</taxon>
        <taxon>Brachyspirales</taxon>
        <taxon>Brachyspiraceae</taxon>
        <taxon>Brachyspira</taxon>
    </lineage>
</organism>
<dbReference type="CDD" id="cd11386">
    <property type="entry name" value="MCP_signal"/>
    <property type="match status" value="1"/>
</dbReference>
<dbReference type="SMART" id="SM00283">
    <property type="entry name" value="MA"/>
    <property type="match status" value="1"/>
</dbReference>
<protein>
    <recommendedName>
        <fullName evidence="10">Methyl-accepting transducer domain-containing protein</fullName>
    </recommendedName>
</protein>
<dbReference type="PANTHER" id="PTHR43531:SF11">
    <property type="entry name" value="METHYL-ACCEPTING CHEMOTAXIS PROTEIN 3"/>
    <property type="match status" value="1"/>
</dbReference>
<dbReference type="SUPFAM" id="SSF58104">
    <property type="entry name" value="Methyl-accepting chemotaxis protein (MCP) signaling domain"/>
    <property type="match status" value="1"/>
</dbReference>
<evidence type="ECO:0000256" key="9">
    <source>
        <dbReference type="SAM" id="Phobius"/>
    </source>
</evidence>
<dbReference type="EMBL" id="CVLB01000001">
    <property type="protein sequence ID" value="CRF32399.1"/>
    <property type="molecule type" value="Genomic_DNA"/>
</dbReference>
<dbReference type="InterPro" id="IPR029151">
    <property type="entry name" value="Sensor-like_sf"/>
</dbReference>
<dbReference type="InterPro" id="IPR051310">
    <property type="entry name" value="MCP_chemotaxis"/>
</dbReference>
<dbReference type="Proteomes" id="UP000043763">
    <property type="component" value="Unassembled WGS sequence"/>
</dbReference>
<dbReference type="CDD" id="cd18774">
    <property type="entry name" value="PDC2_HK_sensor"/>
    <property type="match status" value="1"/>
</dbReference>
<dbReference type="SUPFAM" id="SSF103190">
    <property type="entry name" value="Sensory domain-like"/>
    <property type="match status" value="1"/>
</dbReference>
<keyword evidence="12" id="KW-1185">Reference proteome</keyword>
<evidence type="ECO:0000256" key="4">
    <source>
        <dbReference type="ARBA" id="ARBA00022692"/>
    </source>
</evidence>
<name>A0A0G4K563_9SPIR</name>
<dbReference type="Pfam" id="PF00015">
    <property type="entry name" value="MCPsignal"/>
    <property type="match status" value="1"/>
</dbReference>
<evidence type="ECO:0000256" key="6">
    <source>
        <dbReference type="ARBA" id="ARBA00023136"/>
    </source>
</evidence>
<comment type="subcellular location">
    <subcellularLocation>
        <location evidence="1">Cell membrane</location>
        <topology evidence="1">Multi-pass membrane protein</topology>
    </subcellularLocation>
</comment>
<sequence length="611" mass="68433">MLKTEKRIRRSRIILKFVIPYFIFFVLICVPVYITYYNQYRENFLYSIYDIMDNASLDISGWILEYKIQLKTVSSFFETDMTINDMMSAVYKMKSLDSELVDVYFGGDIPYANGRFFVTAIPDTIPSDYDQTTRDWYVNSINTNDVYVSEPYTDASTSSSVITLAIAVKNSSVVKGVAALDVYFSKIEEIMNKIKNDKGYEFFVILSDGRYLNHSNKDYLLNDRYSAFNMPEFSDVKNNMINGSAVSIYKDQWYGIKEIKGFPWYIVAKGNDKELKNNIYKLTFYLFLVIILSIGLEVVLVTVITIPITDTLNEAIHHIDNMALGNFDTKENDSKKHNNIAHALSSSIYDMQKNISSVIYNLKLDIDSINSEMEKISLGNNDLSDKTIDQASSINELASAIQFLSSSIADTYNNTNNAKEVSKKALECSIRGVEIVSKTSSNMEEISDASKQISEIIKMIQSIAFQTNILALNAAVEAARAGEQGKGFAVVASEVRNLAQTSSKAADDITSIVESTIQKINLGYETVAESSSLLNEINNLVTDVSNALVNISNAAEEEKDNIEQINVSVSSISNITQRNSSLANDSALSSKEILNKTGNIANNISYFRFKN</sequence>
<evidence type="ECO:0000313" key="12">
    <source>
        <dbReference type="Proteomes" id="UP000043763"/>
    </source>
</evidence>
<dbReference type="Gene3D" id="3.30.450.20">
    <property type="entry name" value="PAS domain"/>
    <property type="match status" value="2"/>
</dbReference>
<dbReference type="GO" id="GO:0007165">
    <property type="term" value="P:signal transduction"/>
    <property type="evidence" value="ECO:0007669"/>
    <property type="project" value="UniProtKB-KW"/>
</dbReference>
<evidence type="ECO:0000256" key="2">
    <source>
        <dbReference type="ARBA" id="ARBA00022475"/>
    </source>
</evidence>